<proteinExistence type="predicted"/>
<feature type="region of interest" description="Disordered" evidence="1">
    <location>
        <begin position="50"/>
        <end position="90"/>
    </location>
</feature>
<dbReference type="FunCoup" id="A0A3N7F9T8">
    <property type="interactions" value="2029"/>
</dbReference>
<reference evidence="2 3" key="1">
    <citation type="journal article" date="2006" name="Science">
        <title>The genome of black cottonwood, Populus trichocarpa (Torr. &amp; Gray).</title>
        <authorList>
            <person name="Tuskan G.A."/>
            <person name="Difazio S."/>
            <person name="Jansson S."/>
            <person name="Bohlmann J."/>
            <person name="Grigoriev I."/>
            <person name="Hellsten U."/>
            <person name="Putnam N."/>
            <person name="Ralph S."/>
            <person name="Rombauts S."/>
            <person name="Salamov A."/>
            <person name="Schein J."/>
            <person name="Sterck L."/>
            <person name="Aerts A."/>
            <person name="Bhalerao R.R."/>
            <person name="Bhalerao R.P."/>
            <person name="Blaudez D."/>
            <person name="Boerjan W."/>
            <person name="Brun A."/>
            <person name="Brunner A."/>
            <person name="Busov V."/>
            <person name="Campbell M."/>
            <person name="Carlson J."/>
            <person name="Chalot M."/>
            <person name="Chapman J."/>
            <person name="Chen G.L."/>
            <person name="Cooper D."/>
            <person name="Coutinho P.M."/>
            <person name="Couturier J."/>
            <person name="Covert S."/>
            <person name="Cronk Q."/>
            <person name="Cunningham R."/>
            <person name="Davis J."/>
            <person name="Degroeve S."/>
            <person name="Dejardin A."/>
            <person name="Depamphilis C."/>
            <person name="Detter J."/>
            <person name="Dirks B."/>
            <person name="Dubchak I."/>
            <person name="Duplessis S."/>
            <person name="Ehlting J."/>
            <person name="Ellis B."/>
            <person name="Gendler K."/>
            <person name="Goodstein D."/>
            <person name="Gribskov M."/>
            <person name="Grimwood J."/>
            <person name="Groover A."/>
            <person name="Gunter L."/>
            <person name="Hamberger B."/>
            <person name="Heinze B."/>
            <person name="Helariutta Y."/>
            <person name="Henrissat B."/>
            <person name="Holligan D."/>
            <person name="Holt R."/>
            <person name="Huang W."/>
            <person name="Islam-Faridi N."/>
            <person name="Jones S."/>
            <person name="Jones-Rhoades M."/>
            <person name="Jorgensen R."/>
            <person name="Joshi C."/>
            <person name="Kangasjarvi J."/>
            <person name="Karlsson J."/>
            <person name="Kelleher C."/>
            <person name="Kirkpatrick R."/>
            <person name="Kirst M."/>
            <person name="Kohler A."/>
            <person name="Kalluri U."/>
            <person name="Larimer F."/>
            <person name="Leebens-Mack J."/>
            <person name="Leple J.C."/>
            <person name="Locascio P."/>
            <person name="Lou Y."/>
            <person name="Lucas S."/>
            <person name="Martin F."/>
            <person name="Montanini B."/>
            <person name="Napoli C."/>
            <person name="Nelson D.R."/>
            <person name="Nelson C."/>
            <person name="Nieminen K."/>
            <person name="Nilsson O."/>
            <person name="Pereda V."/>
            <person name="Peter G."/>
            <person name="Philippe R."/>
            <person name="Pilate G."/>
            <person name="Poliakov A."/>
            <person name="Razumovskaya J."/>
            <person name="Richardson P."/>
            <person name="Rinaldi C."/>
            <person name="Ritland K."/>
            <person name="Rouze P."/>
            <person name="Ryaboy D."/>
            <person name="Schmutz J."/>
            <person name="Schrader J."/>
            <person name="Segerman B."/>
            <person name="Shin H."/>
            <person name="Siddiqui A."/>
            <person name="Sterky F."/>
            <person name="Terry A."/>
            <person name="Tsai C.J."/>
            <person name="Uberbacher E."/>
            <person name="Unneberg P."/>
            <person name="Vahala J."/>
            <person name="Wall K."/>
            <person name="Wessler S."/>
            <person name="Yang G."/>
            <person name="Yin T."/>
            <person name="Douglas C."/>
            <person name="Marra M."/>
            <person name="Sandberg G."/>
            <person name="Van de Peer Y."/>
            <person name="Rokhsar D."/>
        </authorList>
    </citation>
    <scope>NUCLEOTIDE SEQUENCE [LARGE SCALE GENOMIC DNA]</scope>
    <source>
        <strain evidence="3">cv. Nisqually</strain>
    </source>
</reference>
<keyword evidence="3" id="KW-1185">Reference proteome</keyword>
<dbReference type="InParanoid" id="A0A3N7F9T8"/>
<organism evidence="2 3">
    <name type="scientific">Populus trichocarpa</name>
    <name type="common">Western balsam poplar</name>
    <name type="synonym">Populus balsamifera subsp. trichocarpa</name>
    <dbReference type="NCBI Taxonomy" id="3694"/>
    <lineage>
        <taxon>Eukaryota</taxon>
        <taxon>Viridiplantae</taxon>
        <taxon>Streptophyta</taxon>
        <taxon>Embryophyta</taxon>
        <taxon>Tracheophyta</taxon>
        <taxon>Spermatophyta</taxon>
        <taxon>Magnoliopsida</taxon>
        <taxon>eudicotyledons</taxon>
        <taxon>Gunneridae</taxon>
        <taxon>Pentapetalae</taxon>
        <taxon>rosids</taxon>
        <taxon>fabids</taxon>
        <taxon>Malpighiales</taxon>
        <taxon>Salicaceae</taxon>
        <taxon>Saliceae</taxon>
        <taxon>Populus</taxon>
    </lineage>
</organism>
<dbReference type="STRING" id="3694.A0A3N7F9T8"/>
<gene>
    <name evidence="2" type="ORF">POPTR_006G202400</name>
</gene>
<protein>
    <submittedName>
        <fullName evidence="2">Uncharacterized protein</fullName>
    </submittedName>
</protein>
<accession>A0A3N7F9T8</accession>
<dbReference type="EMBL" id="CM009295">
    <property type="protein sequence ID" value="RQO92005.1"/>
    <property type="molecule type" value="Genomic_DNA"/>
</dbReference>
<evidence type="ECO:0000313" key="2">
    <source>
        <dbReference type="EMBL" id="RQO92005.1"/>
    </source>
</evidence>
<dbReference type="PANTHER" id="PTHR35741">
    <property type="entry name" value="FACTOR CWC22-LIKE PROTEIN, PUTATIVE (DUF3245)-RELATED"/>
    <property type="match status" value="1"/>
</dbReference>
<sequence>MFFRLGLGAKEVPHQSKSRQSNNPVERRLLAKLEAGKSLAAKTIKDSILPARDDNEDDDSSEEIESKTKAFAKKRPGPLVPTLQVKKKQE</sequence>
<feature type="region of interest" description="Disordered" evidence="1">
    <location>
        <begin position="1"/>
        <end position="26"/>
    </location>
</feature>
<evidence type="ECO:0000313" key="3">
    <source>
        <dbReference type="Proteomes" id="UP000006729"/>
    </source>
</evidence>
<name>A0A3N7F9T8_POPTR</name>
<dbReference type="Proteomes" id="UP000006729">
    <property type="component" value="Chromosome 6"/>
</dbReference>
<evidence type="ECO:0000256" key="1">
    <source>
        <dbReference type="SAM" id="MobiDB-lite"/>
    </source>
</evidence>
<feature type="compositionally biased region" description="Acidic residues" evidence="1">
    <location>
        <begin position="54"/>
        <end position="63"/>
    </location>
</feature>
<dbReference type="AlphaFoldDB" id="A0A3N7F9T8"/>
<dbReference type="PANTHER" id="PTHR35741:SF1">
    <property type="entry name" value="FACTOR CWC22-LIKE PROTEIN, PUTATIVE (DUF3245)-RELATED"/>
    <property type="match status" value="1"/>
</dbReference>